<dbReference type="InterPro" id="IPR000843">
    <property type="entry name" value="HTH_LacI"/>
</dbReference>
<dbReference type="CDD" id="cd06267">
    <property type="entry name" value="PBP1_LacI_sugar_binding-like"/>
    <property type="match status" value="1"/>
</dbReference>
<dbReference type="PROSITE" id="PS00356">
    <property type="entry name" value="HTH_LACI_1"/>
    <property type="match status" value="1"/>
</dbReference>
<evidence type="ECO:0000259" key="4">
    <source>
        <dbReference type="PROSITE" id="PS50932"/>
    </source>
</evidence>
<dbReference type="OrthoDB" id="3563699at2"/>
<dbReference type="AlphaFoldDB" id="A0A4Q5N0Q4"/>
<comment type="caution">
    <text evidence="5">The sequence shown here is derived from an EMBL/GenBank/DDBJ whole genome shotgun (WGS) entry which is preliminary data.</text>
</comment>
<dbReference type="Gene3D" id="3.40.50.2300">
    <property type="match status" value="2"/>
</dbReference>
<dbReference type="Gene3D" id="1.10.260.40">
    <property type="entry name" value="lambda repressor-like DNA-binding domains"/>
    <property type="match status" value="1"/>
</dbReference>
<dbReference type="EMBL" id="SDWW01000043">
    <property type="protein sequence ID" value="RYV50077.1"/>
    <property type="molecule type" value="Genomic_DNA"/>
</dbReference>
<dbReference type="SMART" id="SM00354">
    <property type="entry name" value="HTH_LACI"/>
    <property type="match status" value="1"/>
</dbReference>
<evidence type="ECO:0000256" key="3">
    <source>
        <dbReference type="ARBA" id="ARBA00023163"/>
    </source>
</evidence>
<dbReference type="CDD" id="cd01392">
    <property type="entry name" value="HTH_LacI"/>
    <property type="match status" value="1"/>
</dbReference>
<gene>
    <name evidence="5" type="ORF">EUA98_15560</name>
</gene>
<reference evidence="5 6" key="1">
    <citation type="submission" date="2019-01" db="EMBL/GenBank/DDBJ databases">
        <title>Novel species of Cellulomonas.</title>
        <authorList>
            <person name="Liu Q."/>
            <person name="Xin Y.-H."/>
        </authorList>
    </citation>
    <scope>NUCLEOTIDE SEQUENCE [LARGE SCALE GENOMIC DNA]</scope>
    <source>
        <strain evidence="5 6">HLT2-17</strain>
    </source>
</reference>
<organism evidence="5 6">
    <name type="scientific">Pengzhenrongella frigida</name>
    <dbReference type="NCBI Taxonomy" id="1259133"/>
    <lineage>
        <taxon>Bacteria</taxon>
        <taxon>Bacillati</taxon>
        <taxon>Actinomycetota</taxon>
        <taxon>Actinomycetes</taxon>
        <taxon>Micrococcales</taxon>
        <taxon>Pengzhenrongella</taxon>
    </lineage>
</organism>
<dbReference type="PROSITE" id="PS50932">
    <property type="entry name" value="HTH_LACI_2"/>
    <property type="match status" value="1"/>
</dbReference>
<protein>
    <submittedName>
        <fullName evidence="5">LacI family transcriptional regulator</fullName>
    </submittedName>
</protein>
<name>A0A4Q5N0Q4_9MICO</name>
<evidence type="ECO:0000313" key="6">
    <source>
        <dbReference type="Proteomes" id="UP000293764"/>
    </source>
</evidence>
<keyword evidence="6" id="KW-1185">Reference proteome</keyword>
<dbReference type="Proteomes" id="UP000293764">
    <property type="component" value="Unassembled WGS sequence"/>
</dbReference>
<keyword evidence="1" id="KW-0805">Transcription regulation</keyword>
<evidence type="ECO:0000256" key="1">
    <source>
        <dbReference type="ARBA" id="ARBA00023015"/>
    </source>
</evidence>
<dbReference type="GO" id="GO:0000976">
    <property type="term" value="F:transcription cis-regulatory region binding"/>
    <property type="evidence" value="ECO:0007669"/>
    <property type="project" value="TreeGrafter"/>
</dbReference>
<feature type="domain" description="HTH lacI-type" evidence="4">
    <location>
        <begin position="1"/>
        <end position="53"/>
    </location>
</feature>
<dbReference type="Pfam" id="PF13377">
    <property type="entry name" value="Peripla_BP_3"/>
    <property type="match status" value="1"/>
</dbReference>
<dbReference type="InterPro" id="IPR046335">
    <property type="entry name" value="LacI/GalR-like_sensor"/>
</dbReference>
<dbReference type="InterPro" id="IPR028082">
    <property type="entry name" value="Peripla_BP_I"/>
</dbReference>
<dbReference type="PANTHER" id="PTHR30146">
    <property type="entry name" value="LACI-RELATED TRANSCRIPTIONAL REPRESSOR"/>
    <property type="match status" value="1"/>
</dbReference>
<dbReference type="Pfam" id="PF00356">
    <property type="entry name" value="LacI"/>
    <property type="match status" value="1"/>
</dbReference>
<keyword evidence="3" id="KW-0804">Transcription</keyword>
<proteinExistence type="predicted"/>
<dbReference type="SUPFAM" id="SSF53822">
    <property type="entry name" value="Periplasmic binding protein-like I"/>
    <property type="match status" value="1"/>
</dbReference>
<keyword evidence="2" id="KW-0238">DNA-binding</keyword>
<accession>A0A4Q5N0Q4</accession>
<dbReference type="PANTHER" id="PTHR30146:SF109">
    <property type="entry name" value="HTH-TYPE TRANSCRIPTIONAL REGULATOR GALS"/>
    <property type="match status" value="1"/>
</dbReference>
<dbReference type="InterPro" id="IPR010982">
    <property type="entry name" value="Lambda_DNA-bd_dom_sf"/>
</dbReference>
<dbReference type="SUPFAM" id="SSF47413">
    <property type="entry name" value="lambda repressor-like DNA-binding domains"/>
    <property type="match status" value="1"/>
</dbReference>
<evidence type="ECO:0000313" key="5">
    <source>
        <dbReference type="EMBL" id="RYV50077.1"/>
    </source>
</evidence>
<evidence type="ECO:0000256" key="2">
    <source>
        <dbReference type="ARBA" id="ARBA00023125"/>
    </source>
</evidence>
<dbReference type="GO" id="GO:0003700">
    <property type="term" value="F:DNA-binding transcription factor activity"/>
    <property type="evidence" value="ECO:0007669"/>
    <property type="project" value="TreeGrafter"/>
</dbReference>
<sequence>MQDVAQLAGVSVKTVSNVVNGYPYIRPATRARVEEAIVELGYRLNVSARNLRQGRTGMIGLAVPELSQPYFAELADLVIQAGEDAGVTVLIEQTGAQRVRELEVLHGERRQMTDGLIFSPLALGEEDRTEFAVHYPLVLLGERIFRGPADHVTMANVEAAYAATRRLIELGRRRIAVIGAHPGETVGSAGLRVVGYERALTEAGLPLDPALMGPVVAWHRSTGADAMERLLAAGTPIDAVFALNDAMALGALRALSARGVRVPQDVAVIGFDDVDDARYSSPSLSTVAPGRLQIARTAVELLMARIADPAPGRPFVEVVADFEIIERESTGSAVAAST</sequence>